<evidence type="ECO:0000256" key="1">
    <source>
        <dbReference type="SAM" id="MobiDB-lite"/>
    </source>
</evidence>
<feature type="compositionally biased region" description="Polar residues" evidence="1">
    <location>
        <begin position="53"/>
        <end position="72"/>
    </location>
</feature>
<organism evidence="2 3">
    <name type="scientific">Bifiguratus adelaidae</name>
    <dbReference type="NCBI Taxonomy" id="1938954"/>
    <lineage>
        <taxon>Eukaryota</taxon>
        <taxon>Fungi</taxon>
        <taxon>Fungi incertae sedis</taxon>
        <taxon>Mucoromycota</taxon>
        <taxon>Mucoromycotina</taxon>
        <taxon>Endogonomycetes</taxon>
        <taxon>Endogonales</taxon>
        <taxon>Endogonales incertae sedis</taxon>
        <taxon>Bifiguratus</taxon>
    </lineage>
</organism>
<name>A0A261Y3Z0_9FUNG</name>
<dbReference type="Proteomes" id="UP000242875">
    <property type="component" value="Unassembled WGS sequence"/>
</dbReference>
<dbReference type="EMBL" id="MVBO01000017">
    <property type="protein sequence ID" value="OZJ05337.1"/>
    <property type="molecule type" value="Genomic_DNA"/>
</dbReference>
<evidence type="ECO:0000313" key="3">
    <source>
        <dbReference type="Proteomes" id="UP000242875"/>
    </source>
</evidence>
<sequence length="88" mass="9759">MPDPSPAAQPAYMNQLFSRFGNSLTQTQKREIPILMSDPTLYGRERQYHNRPNPITTMPDTAVGTSQASSTVKMDEDIAKGEAVTKCQ</sequence>
<accession>A0A261Y3Z0</accession>
<reference evidence="2 3" key="1">
    <citation type="journal article" date="2017" name="Mycologia">
        <title>Bifiguratus adelaidae, gen. et sp. nov., a new member of Mucoromycotina in endophytic and soil-dwelling habitats.</title>
        <authorList>
            <person name="Torres-Cruz T.J."/>
            <person name="Billingsley Tobias T.L."/>
            <person name="Almatruk M."/>
            <person name="Hesse C."/>
            <person name="Kuske C.R."/>
            <person name="Desiro A."/>
            <person name="Benucci G.M."/>
            <person name="Bonito G."/>
            <person name="Stajich J.E."/>
            <person name="Dunlap C."/>
            <person name="Arnold A.E."/>
            <person name="Porras-Alfaro A."/>
        </authorList>
    </citation>
    <scope>NUCLEOTIDE SEQUENCE [LARGE SCALE GENOMIC DNA]</scope>
    <source>
        <strain evidence="2 3">AZ0501</strain>
    </source>
</reference>
<feature type="region of interest" description="Disordered" evidence="1">
    <location>
        <begin position="45"/>
        <end position="88"/>
    </location>
</feature>
<dbReference type="AlphaFoldDB" id="A0A261Y3Z0"/>
<proteinExistence type="predicted"/>
<gene>
    <name evidence="2" type="ORF">BZG36_01590</name>
</gene>
<protein>
    <submittedName>
        <fullName evidence="2">Uncharacterized protein</fullName>
    </submittedName>
</protein>
<keyword evidence="3" id="KW-1185">Reference proteome</keyword>
<evidence type="ECO:0000313" key="2">
    <source>
        <dbReference type="EMBL" id="OZJ05337.1"/>
    </source>
</evidence>
<comment type="caution">
    <text evidence="2">The sequence shown here is derived from an EMBL/GenBank/DDBJ whole genome shotgun (WGS) entry which is preliminary data.</text>
</comment>